<keyword evidence="3 6" id="KW-0812">Transmembrane</keyword>
<dbReference type="CDD" id="cd06173">
    <property type="entry name" value="MFS_MefA_like"/>
    <property type="match status" value="1"/>
</dbReference>
<feature type="transmembrane region" description="Helical" evidence="6">
    <location>
        <begin position="259"/>
        <end position="280"/>
    </location>
</feature>
<feature type="transmembrane region" description="Helical" evidence="6">
    <location>
        <begin position="12"/>
        <end position="37"/>
    </location>
</feature>
<proteinExistence type="predicted"/>
<keyword evidence="4 6" id="KW-1133">Transmembrane helix</keyword>
<feature type="transmembrane region" description="Helical" evidence="6">
    <location>
        <begin position="309"/>
        <end position="330"/>
    </location>
</feature>
<feature type="transmembrane region" description="Helical" evidence="6">
    <location>
        <begin position="161"/>
        <end position="189"/>
    </location>
</feature>
<evidence type="ECO:0000256" key="6">
    <source>
        <dbReference type="SAM" id="Phobius"/>
    </source>
</evidence>
<feature type="transmembrane region" description="Helical" evidence="6">
    <location>
        <begin position="351"/>
        <end position="369"/>
    </location>
</feature>
<organism evidence="7 8">
    <name type="scientific">Candidatus Eisenbergiella merdavium</name>
    <dbReference type="NCBI Taxonomy" id="2838551"/>
    <lineage>
        <taxon>Bacteria</taxon>
        <taxon>Bacillati</taxon>
        <taxon>Bacillota</taxon>
        <taxon>Clostridia</taxon>
        <taxon>Lachnospirales</taxon>
        <taxon>Lachnospiraceae</taxon>
        <taxon>Eisenbergiella</taxon>
    </lineage>
</organism>
<feature type="transmembrane region" description="Helical" evidence="6">
    <location>
        <begin position="397"/>
        <end position="417"/>
    </location>
</feature>
<comment type="caution">
    <text evidence="7">The sequence shown here is derived from an EMBL/GenBank/DDBJ whole genome shotgun (WGS) entry which is preliminary data.</text>
</comment>
<feature type="transmembrane region" description="Helical" evidence="6">
    <location>
        <begin position="287"/>
        <end position="303"/>
    </location>
</feature>
<dbReference type="AlphaFoldDB" id="A0A9D2NF82"/>
<evidence type="ECO:0000313" key="7">
    <source>
        <dbReference type="EMBL" id="HJC23319.1"/>
    </source>
</evidence>
<evidence type="ECO:0000256" key="5">
    <source>
        <dbReference type="ARBA" id="ARBA00023136"/>
    </source>
</evidence>
<dbReference type="Gene3D" id="1.20.1250.20">
    <property type="entry name" value="MFS general substrate transporter like domains"/>
    <property type="match status" value="1"/>
</dbReference>
<reference evidence="7" key="2">
    <citation type="submission" date="2021-04" db="EMBL/GenBank/DDBJ databases">
        <authorList>
            <person name="Gilroy R."/>
        </authorList>
    </citation>
    <scope>NUCLEOTIDE SEQUENCE</scope>
    <source>
        <strain evidence="7">USAMLcec2-132</strain>
    </source>
</reference>
<dbReference type="Pfam" id="PF07690">
    <property type="entry name" value="MFS_1"/>
    <property type="match status" value="1"/>
</dbReference>
<comment type="subcellular location">
    <subcellularLocation>
        <location evidence="1">Cell membrane</location>
        <topology evidence="1">Multi-pass membrane protein</topology>
    </subcellularLocation>
</comment>
<evidence type="ECO:0000256" key="2">
    <source>
        <dbReference type="ARBA" id="ARBA00022475"/>
    </source>
</evidence>
<accession>A0A9D2NF82</accession>
<feature type="transmembrane region" description="Helical" evidence="6">
    <location>
        <begin position="43"/>
        <end position="64"/>
    </location>
</feature>
<dbReference type="InterPro" id="IPR011701">
    <property type="entry name" value="MFS"/>
</dbReference>
<dbReference type="PANTHER" id="PTHR23513">
    <property type="entry name" value="INTEGRAL MEMBRANE EFFLUX PROTEIN-RELATED"/>
    <property type="match status" value="1"/>
</dbReference>
<sequence length="443" mass="48323">MKNRIKELQTFLLLWSTQSLSQLGSAMTNFALTLWLYEQTGSALQTALLSICSYAPYVCMSIFAGALSDRWDKRKTMLCCDTFAACCTVMVFVLLKNDLLMPWHMYLLNALNGLMNTVQQPAGDVAMTLVIPKKHYQRASGLRSLSNSLITILNPMLATALYSFAGLDTVICVDLATFAAAFAALLFVIRIPSVSEKEHAREPFGEAVRSGLRYLRKNRMILTLILFLAGVNLVASAFDAVLPAFILPRPNGGDAVLGAVTSCAGIATLAGSLLVTLLPAPSNRIRVIYVTMLISLGTENFLLAFSRTPLLWCLGQIIGWVLVPVMNANLDVILRSTIPVEMQGRVYSCRNTLQFFTIPVGFFLGGYLVDEVCEPIMEAAASDGILTALFGSGKGSGAALVLLILGVCGTLICLIFGKILKKYRFIDVDTQRPYMDTQRPHSS</sequence>
<dbReference type="SUPFAM" id="SSF103473">
    <property type="entry name" value="MFS general substrate transporter"/>
    <property type="match status" value="1"/>
</dbReference>
<reference evidence="7" key="1">
    <citation type="journal article" date="2021" name="PeerJ">
        <title>Extensive microbial diversity within the chicken gut microbiome revealed by metagenomics and culture.</title>
        <authorList>
            <person name="Gilroy R."/>
            <person name="Ravi A."/>
            <person name="Getino M."/>
            <person name="Pursley I."/>
            <person name="Horton D.L."/>
            <person name="Alikhan N.F."/>
            <person name="Baker D."/>
            <person name="Gharbi K."/>
            <person name="Hall N."/>
            <person name="Watson M."/>
            <person name="Adriaenssens E.M."/>
            <person name="Foster-Nyarko E."/>
            <person name="Jarju S."/>
            <person name="Secka A."/>
            <person name="Antonio M."/>
            <person name="Oren A."/>
            <person name="Chaudhuri R.R."/>
            <person name="La Ragione R."/>
            <person name="Hildebrand F."/>
            <person name="Pallen M.J."/>
        </authorList>
    </citation>
    <scope>NUCLEOTIDE SEQUENCE</scope>
    <source>
        <strain evidence="7">USAMLcec2-132</strain>
    </source>
</reference>
<dbReference type="Proteomes" id="UP000823891">
    <property type="component" value="Unassembled WGS sequence"/>
</dbReference>
<evidence type="ECO:0000256" key="1">
    <source>
        <dbReference type="ARBA" id="ARBA00004651"/>
    </source>
</evidence>
<keyword evidence="5 6" id="KW-0472">Membrane</keyword>
<dbReference type="EMBL" id="DWWS01000021">
    <property type="protein sequence ID" value="HJC23319.1"/>
    <property type="molecule type" value="Genomic_DNA"/>
</dbReference>
<dbReference type="GO" id="GO:0022857">
    <property type="term" value="F:transmembrane transporter activity"/>
    <property type="evidence" value="ECO:0007669"/>
    <property type="project" value="InterPro"/>
</dbReference>
<dbReference type="PANTHER" id="PTHR23513:SF6">
    <property type="entry name" value="MAJOR FACILITATOR SUPERFAMILY ASSOCIATED DOMAIN-CONTAINING PROTEIN"/>
    <property type="match status" value="1"/>
</dbReference>
<evidence type="ECO:0000256" key="4">
    <source>
        <dbReference type="ARBA" id="ARBA00022989"/>
    </source>
</evidence>
<dbReference type="InterPro" id="IPR036259">
    <property type="entry name" value="MFS_trans_sf"/>
</dbReference>
<evidence type="ECO:0000256" key="3">
    <source>
        <dbReference type="ARBA" id="ARBA00022692"/>
    </source>
</evidence>
<name>A0A9D2NF82_9FIRM</name>
<feature type="transmembrane region" description="Helical" evidence="6">
    <location>
        <begin position="221"/>
        <end position="247"/>
    </location>
</feature>
<gene>
    <name evidence="7" type="ORF">H9761_06405</name>
</gene>
<protein>
    <submittedName>
        <fullName evidence="7">MFS transporter</fullName>
    </submittedName>
</protein>
<evidence type="ECO:0000313" key="8">
    <source>
        <dbReference type="Proteomes" id="UP000823891"/>
    </source>
</evidence>
<dbReference type="GO" id="GO:0005886">
    <property type="term" value="C:plasma membrane"/>
    <property type="evidence" value="ECO:0007669"/>
    <property type="project" value="UniProtKB-SubCell"/>
</dbReference>
<keyword evidence="2" id="KW-1003">Cell membrane</keyword>